<gene>
    <name evidence="1" type="ORF">K2173_014604</name>
</gene>
<dbReference type="Gene3D" id="2.40.70.10">
    <property type="entry name" value="Acid Proteases"/>
    <property type="match status" value="1"/>
</dbReference>
<evidence type="ECO:0000313" key="1">
    <source>
        <dbReference type="EMBL" id="KAJ8765482.1"/>
    </source>
</evidence>
<dbReference type="CDD" id="cd09272">
    <property type="entry name" value="RNase_HI_RT_Ty1"/>
    <property type="match status" value="1"/>
</dbReference>
<dbReference type="PANTHER" id="PTHR33067:SF31">
    <property type="entry name" value="RNA-DIRECTED DNA POLYMERASE"/>
    <property type="match status" value="1"/>
</dbReference>
<reference evidence="1 2" key="1">
    <citation type="submission" date="2021-09" db="EMBL/GenBank/DDBJ databases">
        <title>Genomic insights and catalytic innovation underlie evolution of tropane alkaloids biosynthesis.</title>
        <authorList>
            <person name="Wang Y.-J."/>
            <person name="Tian T."/>
            <person name="Huang J.-P."/>
            <person name="Huang S.-X."/>
        </authorList>
    </citation>
    <scope>NUCLEOTIDE SEQUENCE [LARGE SCALE GENOMIC DNA]</scope>
    <source>
        <strain evidence="1">KIB-2018</strain>
        <tissue evidence="1">Leaf</tissue>
    </source>
</reference>
<evidence type="ECO:0000313" key="2">
    <source>
        <dbReference type="Proteomes" id="UP001159364"/>
    </source>
</evidence>
<dbReference type="EMBL" id="JAIWQS010000005">
    <property type="protein sequence ID" value="KAJ8765482.1"/>
    <property type="molecule type" value="Genomic_DNA"/>
</dbReference>
<dbReference type="CDD" id="cd00303">
    <property type="entry name" value="retropepsin_like"/>
    <property type="match status" value="1"/>
</dbReference>
<keyword evidence="2" id="KW-1185">Reference proteome</keyword>
<dbReference type="PANTHER" id="PTHR33067">
    <property type="entry name" value="RNA-DIRECTED DNA POLYMERASE-RELATED"/>
    <property type="match status" value="1"/>
</dbReference>
<sequence length="312" mass="34919">MPSYAKFLKEILSNKRKLEEHETVALTIECSTAIQNKLPPKLKDLGSFSIPCQIGKITIERALCDLGSSVSLMPLSLCRKLDLGELTPTTVSLQLADRSVKYSVGVLEDVPIKVGILYVPVDFVILKMEEDTRTPIIHGRPFLATTGCQIDDYMLPYRKVNDLNLTGYTNSNFAMCPNDCKSTSGYIFMLANGAVSWKKFVVCYRAATRVIWLRNLISELFVVDSIARLIRLYCDNLTAVLFSNNNKNIIGSKHLEVKYLTIKELIQKDEVEVEHIGTEEMLADPLTKGLHPLVFVKHVSNMGVLRSLDSSS</sequence>
<accession>A0AAV8TFA9</accession>
<dbReference type="InterPro" id="IPR021109">
    <property type="entry name" value="Peptidase_aspartic_dom_sf"/>
</dbReference>
<dbReference type="Proteomes" id="UP001159364">
    <property type="component" value="Linkage Group LG05"/>
</dbReference>
<name>A0AAV8TFA9_9ROSI</name>
<comment type="caution">
    <text evidence="1">The sequence shown here is derived from an EMBL/GenBank/DDBJ whole genome shotgun (WGS) entry which is preliminary data.</text>
</comment>
<organism evidence="1 2">
    <name type="scientific">Erythroxylum novogranatense</name>
    <dbReference type="NCBI Taxonomy" id="1862640"/>
    <lineage>
        <taxon>Eukaryota</taxon>
        <taxon>Viridiplantae</taxon>
        <taxon>Streptophyta</taxon>
        <taxon>Embryophyta</taxon>
        <taxon>Tracheophyta</taxon>
        <taxon>Spermatophyta</taxon>
        <taxon>Magnoliopsida</taxon>
        <taxon>eudicotyledons</taxon>
        <taxon>Gunneridae</taxon>
        <taxon>Pentapetalae</taxon>
        <taxon>rosids</taxon>
        <taxon>fabids</taxon>
        <taxon>Malpighiales</taxon>
        <taxon>Erythroxylaceae</taxon>
        <taxon>Erythroxylum</taxon>
    </lineage>
</organism>
<protein>
    <submittedName>
        <fullName evidence="1">Uncharacterized protein</fullName>
    </submittedName>
</protein>
<proteinExistence type="predicted"/>
<dbReference type="AlphaFoldDB" id="A0AAV8TFA9"/>